<keyword evidence="3" id="KW-0012">Acyltransferase</keyword>
<dbReference type="EMBL" id="LR721774">
    <property type="protein sequence ID" value="VVV38285.1"/>
    <property type="molecule type" value="Genomic_DNA"/>
</dbReference>
<evidence type="ECO:0000313" key="4">
    <source>
        <dbReference type="EMBL" id="VVV38285.1"/>
    </source>
</evidence>
<dbReference type="Gene3D" id="3.30.559.10">
    <property type="entry name" value="Chloramphenicol acetyltransferase-like domain"/>
    <property type="match status" value="2"/>
</dbReference>
<dbReference type="InterPro" id="IPR050317">
    <property type="entry name" value="Plant_Fungal_Acyltransferase"/>
</dbReference>
<dbReference type="OMA" id="WRCMTKA"/>
<organism evidence="4">
    <name type="scientific">Nymphaea colorata</name>
    <name type="common">pocket water lily</name>
    <dbReference type="NCBI Taxonomy" id="210225"/>
    <lineage>
        <taxon>Eukaryota</taxon>
        <taxon>Viridiplantae</taxon>
        <taxon>Streptophyta</taxon>
        <taxon>Embryophyta</taxon>
        <taxon>Tracheophyta</taxon>
        <taxon>Spermatophyta</taxon>
        <taxon>Magnoliopsida</taxon>
        <taxon>Nymphaeales</taxon>
        <taxon>Nymphaeaceae</taxon>
        <taxon>Nymphaea</taxon>
    </lineage>
</organism>
<dbReference type="PANTHER" id="PTHR31642:SF13">
    <property type="entry name" value="AGMATINE HYDROXYCINNAMOYLTRANSFERASE 1"/>
    <property type="match status" value="1"/>
</dbReference>
<sequence>MKIKIESSKLVKPSYESPTHPATDVLIPLSLFDAVTFDTHVGGLYVYRPPTPPNRVIEQGLRKALVEYREWAGRFVYDADDRRCIILNDEGLPFVEASSEYPLGSILDEPSPHHLDLHPSLDAPDFLAQVQLTRFACGTLVVAFTSNHMVADGLATSGFIVAWGRATRGLPMDPLPLHDRSIFVPRDPPRFQFQHRGVEYVDRRATTKHSDPEDTIVVHKARFPHDFVAKLKSEASVNSPYTKPFTTFECVMAHLWRKITSARGLSGKETTKVKIAVNGRSRVSNPSVPMRYFGNVVLWAVPQSRVEDLLAKPVDHAAALIHDAVARVDDDYFRSFIDFSSSKEKMEGLVPSADEEEMVLSPDLEVDCWLKFPYYGLDFGAGSPYLFVPSHLPVEGLLIIVPSLAGVGDIDVYVPLFEKNVDSFKSGLFSLD</sequence>
<keyword evidence="2" id="KW-0808">Transferase</keyword>
<comment type="similarity">
    <text evidence="1">Belongs to the plant acyltransferase family.</text>
</comment>
<dbReference type="GO" id="GO:0016747">
    <property type="term" value="F:acyltransferase activity, transferring groups other than amino-acyl groups"/>
    <property type="evidence" value="ECO:0007669"/>
    <property type="project" value="TreeGrafter"/>
</dbReference>
<accession>A0A5K0VB88</accession>
<evidence type="ECO:0000256" key="1">
    <source>
        <dbReference type="ARBA" id="ARBA00009861"/>
    </source>
</evidence>
<proteinExistence type="inferred from homology"/>
<protein>
    <submittedName>
        <fullName evidence="4">Uncharacterized protein</fullName>
    </submittedName>
</protein>
<name>A0A5K0VB88_9MAGN</name>
<evidence type="ECO:0000256" key="2">
    <source>
        <dbReference type="ARBA" id="ARBA00022679"/>
    </source>
</evidence>
<dbReference type="Gramene" id="NC1G0109210.1">
    <property type="protein sequence ID" value="NC1G0109210.1:cds"/>
    <property type="gene ID" value="NC1G0109210"/>
</dbReference>
<dbReference type="PANTHER" id="PTHR31642">
    <property type="entry name" value="TRICHOTHECENE 3-O-ACETYLTRANSFERASE"/>
    <property type="match status" value="1"/>
</dbReference>
<reference evidence="4" key="1">
    <citation type="submission" date="2019-09" db="EMBL/GenBank/DDBJ databases">
        <authorList>
            <person name="Zhang L."/>
        </authorList>
    </citation>
    <scope>NUCLEOTIDE SEQUENCE</scope>
</reference>
<dbReference type="InterPro" id="IPR023213">
    <property type="entry name" value="CAT-like_dom_sf"/>
</dbReference>
<dbReference type="Pfam" id="PF02458">
    <property type="entry name" value="Transferase"/>
    <property type="match status" value="1"/>
</dbReference>
<dbReference type="AlphaFoldDB" id="A0A5K0VB88"/>
<dbReference type="OrthoDB" id="671439at2759"/>
<dbReference type="FunFam" id="3.30.559.10:FF:000008">
    <property type="entry name" value="Tryptamine hydroxycinnamoyl transferase"/>
    <property type="match status" value="1"/>
</dbReference>
<evidence type="ECO:0000256" key="3">
    <source>
        <dbReference type="ARBA" id="ARBA00023315"/>
    </source>
</evidence>
<gene>
    <name evidence="4" type="ORF">NYM_LOCUS1382</name>
</gene>